<reference evidence="1" key="1">
    <citation type="journal article" date="2022" name="Int. J. Mol. Sci.">
        <title>Draft Genome of Tanacetum Coccineum: Genomic Comparison of Closely Related Tanacetum-Family Plants.</title>
        <authorList>
            <person name="Yamashiro T."/>
            <person name="Shiraishi A."/>
            <person name="Nakayama K."/>
            <person name="Satake H."/>
        </authorList>
    </citation>
    <scope>NUCLEOTIDE SEQUENCE</scope>
</reference>
<evidence type="ECO:0000313" key="1">
    <source>
        <dbReference type="EMBL" id="GJT71014.1"/>
    </source>
</evidence>
<dbReference type="EMBL" id="BQNB010018133">
    <property type="protein sequence ID" value="GJT71014.1"/>
    <property type="molecule type" value="Genomic_DNA"/>
</dbReference>
<keyword evidence="2" id="KW-1185">Reference proteome</keyword>
<accession>A0ABQ5G7J6</accession>
<proteinExistence type="predicted"/>
<organism evidence="1 2">
    <name type="scientific">Tanacetum coccineum</name>
    <dbReference type="NCBI Taxonomy" id="301880"/>
    <lineage>
        <taxon>Eukaryota</taxon>
        <taxon>Viridiplantae</taxon>
        <taxon>Streptophyta</taxon>
        <taxon>Embryophyta</taxon>
        <taxon>Tracheophyta</taxon>
        <taxon>Spermatophyta</taxon>
        <taxon>Magnoliopsida</taxon>
        <taxon>eudicotyledons</taxon>
        <taxon>Gunneridae</taxon>
        <taxon>Pentapetalae</taxon>
        <taxon>asterids</taxon>
        <taxon>campanulids</taxon>
        <taxon>Asterales</taxon>
        <taxon>Asteraceae</taxon>
        <taxon>Asteroideae</taxon>
        <taxon>Anthemideae</taxon>
        <taxon>Anthemidinae</taxon>
        <taxon>Tanacetum</taxon>
    </lineage>
</organism>
<reference evidence="1" key="2">
    <citation type="submission" date="2022-01" db="EMBL/GenBank/DDBJ databases">
        <authorList>
            <person name="Yamashiro T."/>
            <person name="Shiraishi A."/>
            <person name="Satake H."/>
            <person name="Nakayama K."/>
        </authorList>
    </citation>
    <scope>NUCLEOTIDE SEQUENCE</scope>
</reference>
<gene>
    <name evidence="1" type="ORF">Tco_1030300</name>
</gene>
<evidence type="ECO:0000313" key="2">
    <source>
        <dbReference type="Proteomes" id="UP001151760"/>
    </source>
</evidence>
<name>A0ABQ5G7J6_9ASTR</name>
<protein>
    <recommendedName>
        <fullName evidence="3">Retrovirus-related Pol polyprotein from transposon TNT 1-94</fullName>
    </recommendedName>
</protein>
<dbReference type="Proteomes" id="UP001151760">
    <property type="component" value="Unassembled WGS sequence"/>
</dbReference>
<comment type="caution">
    <text evidence="1">The sequence shown here is derived from an EMBL/GenBank/DDBJ whole genome shotgun (WGS) entry which is preliminary data.</text>
</comment>
<evidence type="ECO:0008006" key="3">
    <source>
        <dbReference type="Google" id="ProtNLM"/>
    </source>
</evidence>
<sequence length="209" mass="24049">MSSAEAEYVALSASCAQVMWMRTQLQRLCLNYNKIPLYCSQYDSVSPRQYHANPCTTFAEQSTAILVSFHKGTVENVYNRIYFVRTEYQLANMFFTKALHEDVGFKYLSEDCMRYFTPTELEFLTKEPLDIIIKHHHVKTVVTVSQSTKVDSLPHVHAHSTKTSANSDLKGFQDKCKRYEAMRIKVIISSRCGQTKKTMTKDKSKDCKA</sequence>